<keyword evidence="2" id="KW-0732">Signal</keyword>
<sequence length="302" mass="33368">MELKVTLIVALVAAITISVHAQRARGGRGYGRKRGQGRFGGSPGFDRPQMTGGPRQGGPPMGGRRFDGPGQGDQQMDGRGPNGGPMGGRRFDGPGFGGFRPEGAGRPFFGQGGMHADGEGEMEVAQPIGDGQGWPGRFDGPGRFSGRPYPGRDGHDKADEQSFGQQNDSSSEEDGRPHRHHHHHHHHDRHNKTDDHHHHNHTEGHRHHHHNKTEEGDQDRPEMRPFRFNPFGRKPFGGRPFGRCNHTEEGSPRRDGDGRPKGNRGRWDENESEEEEHLPTESMTTYAVPDVVEIDIDIVPEG</sequence>
<feature type="compositionally biased region" description="Basic residues" evidence="1">
    <location>
        <begin position="177"/>
        <end position="190"/>
    </location>
</feature>
<dbReference type="AlphaFoldDB" id="I3W830"/>
<accession>I3W830</accession>
<reference evidence="3" key="1">
    <citation type="journal article" date="2014" name="PLoS ONE">
        <title>Characterization of the Highly Variable Immune Response Gene Family, He185/333, in the Sea Urchin, Heliocidaris erythrogramma.</title>
        <authorList>
            <person name="Roth M.O."/>
            <person name="Wilkins A.G."/>
            <person name="Cooke G.M."/>
            <person name="Raftos D.A."/>
            <person name="Nair S.V."/>
        </authorList>
    </citation>
    <scope>NUCLEOTIDE SEQUENCE</scope>
    <source>
        <strain evidence="3">0056</strain>
    </source>
</reference>
<feature type="compositionally biased region" description="Basic and acidic residues" evidence="1">
    <location>
        <begin position="245"/>
        <end position="269"/>
    </location>
</feature>
<feature type="compositionally biased region" description="Basic residues" evidence="1">
    <location>
        <begin position="22"/>
        <end position="36"/>
    </location>
</feature>
<protein>
    <submittedName>
        <fullName evidence="3">185/333</fullName>
    </submittedName>
</protein>
<feature type="signal peptide" evidence="2">
    <location>
        <begin position="1"/>
        <end position="21"/>
    </location>
</feature>
<feature type="compositionally biased region" description="Low complexity" evidence="1">
    <location>
        <begin position="226"/>
        <end position="243"/>
    </location>
</feature>
<evidence type="ECO:0000313" key="3">
    <source>
        <dbReference type="EMBL" id="AFK91923.1"/>
    </source>
</evidence>
<evidence type="ECO:0000256" key="1">
    <source>
        <dbReference type="SAM" id="MobiDB-lite"/>
    </source>
</evidence>
<feature type="chain" id="PRO_5003681295" evidence="2">
    <location>
        <begin position="22"/>
        <end position="302"/>
    </location>
</feature>
<proteinExistence type="evidence at transcript level"/>
<feature type="compositionally biased region" description="Basic and acidic residues" evidence="1">
    <location>
        <begin position="150"/>
        <end position="160"/>
    </location>
</feature>
<feature type="compositionally biased region" description="Basic and acidic residues" evidence="1">
    <location>
        <begin position="191"/>
        <end position="203"/>
    </location>
</feature>
<name>I3W830_HELER</name>
<feature type="compositionally biased region" description="Basic and acidic residues" evidence="1">
    <location>
        <begin position="212"/>
        <end position="225"/>
    </location>
</feature>
<dbReference type="EMBL" id="JQ780265">
    <property type="protein sequence ID" value="AFK91923.1"/>
    <property type="molecule type" value="mRNA"/>
</dbReference>
<organism evidence="3">
    <name type="scientific">Heliocidaris erythrogramma</name>
    <name type="common">Sea urchin</name>
    <dbReference type="NCBI Taxonomy" id="7634"/>
    <lineage>
        <taxon>Eukaryota</taxon>
        <taxon>Metazoa</taxon>
        <taxon>Echinodermata</taxon>
        <taxon>Eleutherozoa</taxon>
        <taxon>Echinozoa</taxon>
        <taxon>Echinoidea</taxon>
        <taxon>Euechinoidea</taxon>
        <taxon>Echinacea</taxon>
        <taxon>Camarodonta</taxon>
        <taxon>Echinidea</taxon>
        <taxon>Echinometridae</taxon>
        <taxon>Heliocidaris</taxon>
    </lineage>
</organism>
<evidence type="ECO:0000256" key="2">
    <source>
        <dbReference type="SAM" id="SignalP"/>
    </source>
</evidence>
<feature type="region of interest" description="Disordered" evidence="1">
    <location>
        <begin position="22"/>
        <end position="289"/>
    </location>
</feature>